<reference evidence="2" key="1">
    <citation type="submission" date="2022-05" db="EMBL/GenBank/DDBJ databases">
        <authorList>
            <person name="Sun H.-N."/>
        </authorList>
    </citation>
    <scope>NUCLEOTIDE SEQUENCE</scope>
    <source>
        <strain evidence="2">HB14</strain>
    </source>
</reference>
<dbReference type="EMBL" id="JAMFTH010000001">
    <property type="protein sequence ID" value="MCP8898409.1"/>
    <property type="molecule type" value="Genomic_DNA"/>
</dbReference>
<dbReference type="InterPro" id="IPR032710">
    <property type="entry name" value="NTF2-like_dom_sf"/>
</dbReference>
<dbReference type="SUPFAM" id="SSF54427">
    <property type="entry name" value="NTF2-like"/>
    <property type="match status" value="1"/>
</dbReference>
<keyword evidence="3" id="KW-1185">Reference proteome</keyword>
<comment type="caution">
    <text evidence="2">The sequence shown here is derived from an EMBL/GenBank/DDBJ whole genome shotgun (WGS) entry which is preliminary data.</text>
</comment>
<dbReference type="AlphaFoldDB" id="A0A9X2KSM9"/>
<dbReference type="Gene3D" id="3.10.450.50">
    <property type="match status" value="1"/>
</dbReference>
<name>A0A9X2KSM9_9GAMM</name>
<accession>A0A9X2KSM9</accession>
<organism evidence="2 3">
    <name type="scientific">Gilvimarinus xylanilyticus</name>
    <dbReference type="NCBI Taxonomy" id="2944139"/>
    <lineage>
        <taxon>Bacteria</taxon>
        <taxon>Pseudomonadati</taxon>
        <taxon>Pseudomonadota</taxon>
        <taxon>Gammaproteobacteria</taxon>
        <taxon>Cellvibrionales</taxon>
        <taxon>Cellvibrionaceae</taxon>
        <taxon>Gilvimarinus</taxon>
    </lineage>
</organism>
<reference evidence="2" key="2">
    <citation type="submission" date="2023-01" db="EMBL/GenBank/DDBJ databases">
        <title>Gilvimarinus xylanilyticus HB14 isolated from Caulerpa lentillifera aquaculture base in Hainan, China.</title>
        <authorList>
            <person name="Zhang Y.-J."/>
        </authorList>
    </citation>
    <scope>NUCLEOTIDE SEQUENCE</scope>
    <source>
        <strain evidence="2">HB14</strain>
    </source>
</reference>
<protein>
    <submittedName>
        <fullName evidence="2">Nuclear transport factor 2 family protein</fullName>
    </submittedName>
</protein>
<dbReference type="Pfam" id="PF12680">
    <property type="entry name" value="SnoaL_2"/>
    <property type="match status" value="1"/>
</dbReference>
<evidence type="ECO:0000313" key="2">
    <source>
        <dbReference type="EMBL" id="MCP8898409.1"/>
    </source>
</evidence>
<evidence type="ECO:0000313" key="3">
    <source>
        <dbReference type="Proteomes" id="UP001139319"/>
    </source>
</evidence>
<evidence type="ECO:0000259" key="1">
    <source>
        <dbReference type="Pfam" id="PF12680"/>
    </source>
</evidence>
<dbReference type="Proteomes" id="UP001139319">
    <property type="component" value="Unassembled WGS sequence"/>
</dbReference>
<feature type="domain" description="SnoaL-like" evidence="1">
    <location>
        <begin position="29"/>
        <end position="130"/>
    </location>
</feature>
<dbReference type="RefSeq" id="WP_253966687.1">
    <property type="nucleotide sequence ID" value="NZ_JAMFTH010000001.1"/>
</dbReference>
<dbReference type="InterPro" id="IPR037401">
    <property type="entry name" value="SnoaL-like"/>
</dbReference>
<proteinExistence type="predicted"/>
<gene>
    <name evidence="2" type="ORF">M6D89_03750</name>
</gene>
<sequence length="161" mass="18381">MNDMQVKASGSQPLTDSALLQDLMGAYGEFNQSSVQRLLGLYRDDVLFIDPVTQIKGKEALREYFLEMAAGLNQCHFDFESVISQSHLPDNFDTSLFWTMRFSHPKLASGELISVKGCSHLRHTSQQITFHRDYYDLGEMLYEQVPVVGGLVRYIKNRLEP</sequence>